<keyword evidence="7" id="KW-0809">Transit peptide</keyword>
<dbReference type="PANTHER" id="PTHR16821">
    <property type="entry name" value="FRATAXIN"/>
    <property type="match status" value="1"/>
</dbReference>
<evidence type="ECO:0000256" key="1">
    <source>
        <dbReference type="ARBA" id="ARBA00004173"/>
    </source>
</evidence>
<dbReference type="Gene3D" id="3.30.920.10">
    <property type="entry name" value="Frataxin/CyaY"/>
    <property type="match status" value="1"/>
</dbReference>
<dbReference type="PROSITE" id="PS01344">
    <property type="entry name" value="FRATAXIN_1"/>
    <property type="match status" value="1"/>
</dbReference>
<dbReference type="InterPro" id="IPR002908">
    <property type="entry name" value="Frataxin/CyaY"/>
</dbReference>
<dbReference type="NCBIfam" id="TIGR03421">
    <property type="entry name" value="FeS_CyaY"/>
    <property type="match status" value="1"/>
</dbReference>
<organism evidence="14 15">
    <name type="scientific">Penicillium brevicompactum</name>
    <dbReference type="NCBI Taxonomy" id="5074"/>
    <lineage>
        <taxon>Eukaryota</taxon>
        <taxon>Fungi</taxon>
        <taxon>Dikarya</taxon>
        <taxon>Ascomycota</taxon>
        <taxon>Pezizomycotina</taxon>
        <taxon>Eurotiomycetes</taxon>
        <taxon>Eurotiomycetidae</taxon>
        <taxon>Eurotiales</taxon>
        <taxon>Aspergillaceae</taxon>
        <taxon>Penicillium</taxon>
    </lineage>
</organism>
<comment type="caution">
    <text evidence="14">The sequence shown here is derived from an EMBL/GenBank/DDBJ whole genome shotgun (WGS) entry which is preliminary data.</text>
</comment>
<dbReference type="GO" id="GO:0006826">
    <property type="term" value="P:iron ion transport"/>
    <property type="evidence" value="ECO:0007669"/>
    <property type="project" value="UniProtKB-KW"/>
</dbReference>
<evidence type="ECO:0000256" key="2">
    <source>
        <dbReference type="ARBA" id="ARBA00008183"/>
    </source>
</evidence>
<dbReference type="GO" id="GO:0008199">
    <property type="term" value="F:ferric iron binding"/>
    <property type="evidence" value="ECO:0007669"/>
    <property type="project" value="InterPro"/>
</dbReference>
<dbReference type="FunFam" id="3.30.920.10:FF:000004">
    <property type="entry name" value="Mitochondrial chaperone Frataxin"/>
    <property type="match status" value="1"/>
</dbReference>
<dbReference type="EMBL" id="JAPZBQ010000002">
    <property type="protein sequence ID" value="KAJ5344869.1"/>
    <property type="molecule type" value="Genomic_DNA"/>
</dbReference>
<dbReference type="InterPro" id="IPR036524">
    <property type="entry name" value="Frataxin/CyaY_sf"/>
</dbReference>
<dbReference type="AlphaFoldDB" id="A0A9W9QST7"/>
<dbReference type="NCBIfam" id="TIGR03422">
    <property type="entry name" value="mito_frataxin"/>
    <property type="match status" value="1"/>
</dbReference>
<evidence type="ECO:0000256" key="9">
    <source>
        <dbReference type="ARBA" id="ARBA00023004"/>
    </source>
</evidence>
<evidence type="ECO:0000256" key="11">
    <source>
        <dbReference type="ARBA" id="ARBA00023128"/>
    </source>
</evidence>
<dbReference type="InterPro" id="IPR017789">
    <property type="entry name" value="Frataxin"/>
</dbReference>
<keyword evidence="10" id="KW-0406">Ion transport</keyword>
<comment type="catalytic activity">
    <reaction evidence="12">
        <text>4 Fe(2+) + O2 + 4 H(+) = 4 Fe(3+) + 2 H2O</text>
        <dbReference type="Rhea" id="RHEA:11148"/>
        <dbReference type="ChEBI" id="CHEBI:15377"/>
        <dbReference type="ChEBI" id="CHEBI:15378"/>
        <dbReference type="ChEBI" id="CHEBI:15379"/>
        <dbReference type="ChEBI" id="CHEBI:29033"/>
        <dbReference type="ChEBI" id="CHEBI:29034"/>
        <dbReference type="EC" id="1.16.3.1"/>
    </reaction>
</comment>
<accession>A0A9W9QST7</accession>
<feature type="region of interest" description="Disordered" evidence="13">
    <location>
        <begin position="38"/>
        <end position="66"/>
    </location>
</feature>
<dbReference type="InterPro" id="IPR020895">
    <property type="entry name" value="Frataxin_CS"/>
</dbReference>
<dbReference type="GO" id="GO:0004322">
    <property type="term" value="F:ferroxidase activity"/>
    <property type="evidence" value="ECO:0007669"/>
    <property type="project" value="UniProtKB-EC"/>
</dbReference>
<dbReference type="PANTHER" id="PTHR16821:SF2">
    <property type="entry name" value="FRATAXIN, MITOCHONDRIAL"/>
    <property type="match status" value="1"/>
</dbReference>
<dbReference type="SUPFAM" id="SSF55387">
    <property type="entry name" value="Frataxin/Nqo15-like"/>
    <property type="match status" value="1"/>
</dbReference>
<evidence type="ECO:0000256" key="3">
    <source>
        <dbReference type="ARBA" id="ARBA00013107"/>
    </source>
</evidence>
<keyword evidence="8" id="KW-0560">Oxidoreductase</keyword>
<evidence type="ECO:0000256" key="13">
    <source>
        <dbReference type="SAM" id="MobiDB-lite"/>
    </source>
</evidence>
<sequence>MIPRTASRALLASTRSVARSSIPRATAIRPVASQFARSFQSSPTIRKGIHPESSDPPAPHPQSAPVAGAATHITEPSPLTPEEYYEYSEHYFNVLLAHLETAQEEGADIEGEYSAGVLNVSVGAIGTYVLNKQPPNKQIWLSSPISGPKRFDWIVQGDSMHEKQDSRPFVNGQWIYLRDGTNLTDLLNSEMTLSLPQDIYSEVLE</sequence>
<dbReference type="GO" id="GO:0034986">
    <property type="term" value="F:iron chaperone activity"/>
    <property type="evidence" value="ECO:0007669"/>
    <property type="project" value="TreeGrafter"/>
</dbReference>
<keyword evidence="9" id="KW-0408">Iron</keyword>
<comment type="subcellular location">
    <subcellularLocation>
        <location evidence="1">Mitochondrion</location>
    </subcellularLocation>
</comment>
<evidence type="ECO:0000313" key="15">
    <source>
        <dbReference type="Proteomes" id="UP001147695"/>
    </source>
</evidence>
<evidence type="ECO:0000256" key="12">
    <source>
        <dbReference type="ARBA" id="ARBA00047990"/>
    </source>
</evidence>
<dbReference type="Proteomes" id="UP001147695">
    <property type="component" value="Unassembled WGS sequence"/>
</dbReference>
<dbReference type="Pfam" id="PF01491">
    <property type="entry name" value="Frataxin_Cyay"/>
    <property type="match status" value="1"/>
</dbReference>
<dbReference type="PROSITE" id="PS50810">
    <property type="entry name" value="FRATAXIN_2"/>
    <property type="match status" value="1"/>
</dbReference>
<name>A0A9W9QST7_PENBR</name>
<protein>
    <recommendedName>
        <fullName evidence="3">ferroxidase</fullName>
        <ecNumber evidence="3">1.16.3.1</ecNumber>
    </recommendedName>
</protein>
<evidence type="ECO:0000313" key="14">
    <source>
        <dbReference type="EMBL" id="KAJ5344869.1"/>
    </source>
</evidence>
<dbReference type="GO" id="GO:0005739">
    <property type="term" value="C:mitochondrion"/>
    <property type="evidence" value="ECO:0007669"/>
    <property type="project" value="UniProtKB-SubCell"/>
</dbReference>
<keyword evidence="5" id="KW-0813">Transport</keyword>
<proteinExistence type="inferred from homology"/>
<evidence type="ECO:0000256" key="10">
    <source>
        <dbReference type="ARBA" id="ARBA00023065"/>
    </source>
</evidence>
<reference evidence="14" key="2">
    <citation type="journal article" date="2023" name="IMA Fungus">
        <title>Comparative genomic study of the Penicillium genus elucidates a diverse pangenome and 15 lateral gene transfer events.</title>
        <authorList>
            <person name="Petersen C."/>
            <person name="Sorensen T."/>
            <person name="Nielsen M.R."/>
            <person name="Sondergaard T.E."/>
            <person name="Sorensen J.L."/>
            <person name="Fitzpatrick D.A."/>
            <person name="Frisvad J.C."/>
            <person name="Nielsen K.L."/>
        </authorList>
    </citation>
    <scope>NUCLEOTIDE SEQUENCE</scope>
    <source>
        <strain evidence="14">IBT 35673</strain>
    </source>
</reference>
<evidence type="ECO:0000256" key="5">
    <source>
        <dbReference type="ARBA" id="ARBA00022448"/>
    </source>
</evidence>
<gene>
    <name evidence="14" type="ORF">N7452_002873</name>
</gene>
<keyword evidence="6" id="KW-0410">Iron transport</keyword>
<dbReference type="GO" id="GO:0016226">
    <property type="term" value="P:iron-sulfur cluster assembly"/>
    <property type="evidence" value="ECO:0007669"/>
    <property type="project" value="InterPro"/>
</dbReference>
<dbReference type="GO" id="GO:0051537">
    <property type="term" value="F:2 iron, 2 sulfur cluster binding"/>
    <property type="evidence" value="ECO:0007669"/>
    <property type="project" value="TreeGrafter"/>
</dbReference>
<comment type="similarity">
    <text evidence="2">Belongs to the frataxin family.</text>
</comment>
<dbReference type="GO" id="GO:0008198">
    <property type="term" value="F:ferrous iron binding"/>
    <property type="evidence" value="ECO:0007669"/>
    <property type="project" value="TreeGrafter"/>
</dbReference>
<reference evidence="14" key="1">
    <citation type="submission" date="2022-12" db="EMBL/GenBank/DDBJ databases">
        <authorList>
            <person name="Petersen C."/>
        </authorList>
    </citation>
    <scope>NUCLEOTIDE SEQUENCE</scope>
    <source>
        <strain evidence="14">IBT 35673</strain>
    </source>
</reference>
<dbReference type="EC" id="1.16.3.1" evidence="3"/>
<evidence type="ECO:0000256" key="8">
    <source>
        <dbReference type="ARBA" id="ARBA00023002"/>
    </source>
</evidence>
<keyword evidence="4" id="KW-0409">Iron storage</keyword>
<evidence type="ECO:0000256" key="4">
    <source>
        <dbReference type="ARBA" id="ARBA00022434"/>
    </source>
</evidence>
<dbReference type="GO" id="GO:0006879">
    <property type="term" value="P:intracellular iron ion homeostasis"/>
    <property type="evidence" value="ECO:0007669"/>
    <property type="project" value="UniProtKB-KW"/>
</dbReference>
<evidence type="ECO:0000256" key="6">
    <source>
        <dbReference type="ARBA" id="ARBA00022496"/>
    </source>
</evidence>
<keyword evidence="11" id="KW-0496">Mitochondrion</keyword>
<dbReference type="SMART" id="SM01219">
    <property type="entry name" value="Frataxin_Cyay"/>
    <property type="match status" value="1"/>
</dbReference>
<evidence type="ECO:0000256" key="7">
    <source>
        <dbReference type="ARBA" id="ARBA00022946"/>
    </source>
</evidence>